<evidence type="ECO:0000313" key="3">
    <source>
        <dbReference type="Proteomes" id="UP000198287"/>
    </source>
</evidence>
<reference evidence="2 3" key="1">
    <citation type="submission" date="2015-12" db="EMBL/GenBank/DDBJ databases">
        <title>The genome of Folsomia candida.</title>
        <authorList>
            <person name="Faddeeva A."/>
            <person name="Derks M.F."/>
            <person name="Anvar Y."/>
            <person name="Smit S."/>
            <person name="Van Straalen N."/>
            <person name="Roelofs D."/>
        </authorList>
    </citation>
    <scope>NUCLEOTIDE SEQUENCE [LARGE SCALE GENOMIC DNA]</scope>
    <source>
        <strain evidence="2 3">VU population</strain>
        <tissue evidence="2">Whole body</tissue>
    </source>
</reference>
<organism evidence="2 3">
    <name type="scientific">Folsomia candida</name>
    <name type="common">Springtail</name>
    <dbReference type="NCBI Taxonomy" id="158441"/>
    <lineage>
        <taxon>Eukaryota</taxon>
        <taxon>Metazoa</taxon>
        <taxon>Ecdysozoa</taxon>
        <taxon>Arthropoda</taxon>
        <taxon>Hexapoda</taxon>
        <taxon>Collembola</taxon>
        <taxon>Entomobryomorpha</taxon>
        <taxon>Isotomoidea</taxon>
        <taxon>Isotomidae</taxon>
        <taxon>Proisotominae</taxon>
        <taxon>Folsomia</taxon>
    </lineage>
</organism>
<dbReference type="EMBL" id="LNIX01000004">
    <property type="protein sequence ID" value="OXA55879.1"/>
    <property type="molecule type" value="Genomic_DNA"/>
</dbReference>
<keyword evidence="3" id="KW-1185">Reference proteome</keyword>
<dbReference type="Proteomes" id="UP000198287">
    <property type="component" value="Unassembled WGS sequence"/>
</dbReference>
<name>A0A226EER8_FOLCA</name>
<evidence type="ECO:0000256" key="1">
    <source>
        <dbReference type="SAM" id="MobiDB-lite"/>
    </source>
</evidence>
<feature type="compositionally biased region" description="Polar residues" evidence="1">
    <location>
        <begin position="1"/>
        <end position="46"/>
    </location>
</feature>
<protein>
    <submittedName>
        <fullName evidence="2">Uncharacterized protein</fullName>
    </submittedName>
</protein>
<accession>A0A226EER8</accession>
<proteinExistence type="predicted"/>
<feature type="compositionally biased region" description="Low complexity" evidence="1">
    <location>
        <begin position="88"/>
        <end position="115"/>
    </location>
</feature>
<feature type="region of interest" description="Disordered" evidence="1">
    <location>
        <begin position="1"/>
        <end position="56"/>
    </location>
</feature>
<feature type="region of interest" description="Disordered" evidence="1">
    <location>
        <begin position="76"/>
        <end position="122"/>
    </location>
</feature>
<comment type="caution">
    <text evidence="2">The sequence shown here is derived from an EMBL/GenBank/DDBJ whole genome shotgun (WGS) entry which is preliminary data.</text>
</comment>
<dbReference type="AlphaFoldDB" id="A0A226EER8"/>
<sequence>MMTNLPQSNSKCHPTYTNHSISKNLQSSTHTHAHDLSSTTFKQVSNGDCHPGWGRINRVSRRGARFRSITWILHHRAKPHSPRADPLTSAASTAAHFSTVSPSSSTPSCQSQLPPRSTSPSF</sequence>
<gene>
    <name evidence="2" type="ORF">Fcan01_09305</name>
</gene>
<evidence type="ECO:0000313" key="2">
    <source>
        <dbReference type="EMBL" id="OXA55879.1"/>
    </source>
</evidence>